<accession>A0A2G9I6J3</accession>
<dbReference type="EMBL" id="NKXS01000244">
    <property type="protein sequence ID" value="PIN25387.1"/>
    <property type="molecule type" value="Genomic_DNA"/>
</dbReference>
<proteinExistence type="predicted"/>
<organism evidence="1 2">
    <name type="scientific">Handroanthus impetiginosus</name>
    <dbReference type="NCBI Taxonomy" id="429701"/>
    <lineage>
        <taxon>Eukaryota</taxon>
        <taxon>Viridiplantae</taxon>
        <taxon>Streptophyta</taxon>
        <taxon>Embryophyta</taxon>
        <taxon>Tracheophyta</taxon>
        <taxon>Spermatophyta</taxon>
        <taxon>Magnoliopsida</taxon>
        <taxon>eudicotyledons</taxon>
        <taxon>Gunneridae</taxon>
        <taxon>Pentapetalae</taxon>
        <taxon>asterids</taxon>
        <taxon>lamiids</taxon>
        <taxon>Lamiales</taxon>
        <taxon>Bignoniaceae</taxon>
        <taxon>Crescentiina</taxon>
        <taxon>Tabebuia alliance</taxon>
        <taxon>Handroanthus</taxon>
    </lineage>
</organism>
<dbReference type="PANTHER" id="PTHR46158:SF11">
    <property type="entry name" value="ZINC FINGER PROTEIN"/>
    <property type="match status" value="1"/>
</dbReference>
<dbReference type="STRING" id="429701.A0A2G9I6J3"/>
<dbReference type="PANTHER" id="PTHR46158">
    <property type="entry name" value="OS02G0165000 PROTEIN"/>
    <property type="match status" value="1"/>
</dbReference>
<keyword evidence="2" id="KW-1185">Reference proteome</keyword>
<dbReference type="OrthoDB" id="913619at2759"/>
<evidence type="ECO:0000313" key="2">
    <source>
        <dbReference type="Proteomes" id="UP000231279"/>
    </source>
</evidence>
<dbReference type="AlphaFoldDB" id="A0A2G9I6J3"/>
<sequence length="162" mass="18151">MESSDKSQDMSKGQLSSITMVNNVSPDTPLVKTNGPVNANAKPPSGFVLPPNYFSRTRKFEFNDKELVTIIEKTSQLYFQVLQLEAGEVEKIPKEEAICKFCFKIFQEDNALKTKCKSNFTLIHESCATECSQKKGNNQCDVCEQDVQKIPVIVTSPTDHHS</sequence>
<protein>
    <submittedName>
        <fullName evidence="1">Uncharacterized protein</fullName>
    </submittedName>
</protein>
<name>A0A2G9I6J3_9LAMI</name>
<comment type="caution">
    <text evidence="1">The sequence shown here is derived from an EMBL/GenBank/DDBJ whole genome shotgun (WGS) entry which is preliminary data.</text>
</comment>
<dbReference type="Gene3D" id="3.30.40.10">
    <property type="entry name" value="Zinc/RING finger domain, C3HC4 (zinc finger)"/>
    <property type="match status" value="1"/>
</dbReference>
<dbReference type="Proteomes" id="UP000231279">
    <property type="component" value="Unassembled WGS sequence"/>
</dbReference>
<dbReference type="InterPro" id="IPR013083">
    <property type="entry name" value="Znf_RING/FYVE/PHD"/>
</dbReference>
<evidence type="ECO:0000313" key="1">
    <source>
        <dbReference type="EMBL" id="PIN25387.1"/>
    </source>
</evidence>
<gene>
    <name evidence="1" type="ORF">CDL12_01859</name>
</gene>
<reference evidence="2" key="1">
    <citation type="journal article" date="2018" name="Gigascience">
        <title>Genome assembly of the Pink Ipe (Handroanthus impetiginosus, Bignoniaceae), a highly valued, ecologically keystone Neotropical timber forest tree.</title>
        <authorList>
            <person name="Silva-Junior O.B."/>
            <person name="Grattapaglia D."/>
            <person name="Novaes E."/>
            <person name="Collevatti R.G."/>
        </authorList>
    </citation>
    <scope>NUCLEOTIDE SEQUENCE [LARGE SCALE GENOMIC DNA]</scope>
    <source>
        <strain evidence="2">cv. UFG-1</strain>
    </source>
</reference>